<dbReference type="EMBL" id="CP006773">
    <property type="protein sequence ID" value="AHD00414.1"/>
    <property type="molecule type" value="Genomic_DNA"/>
</dbReference>
<proteinExistence type="predicted"/>
<dbReference type="HOGENOM" id="CLU_050045_1_0_5"/>
<dbReference type="OrthoDB" id="274718at2"/>
<feature type="transmembrane region" description="Helical" evidence="1">
    <location>
        <begin position="65"/>
        <end position="83"/>
    </location>
</feature>
<evidence type="ECO:0000313" key="3">
    <source>
        <dbReference type="EMBL" id="AHD00414.1"/>
    </source>
</evidence>
<accession>V9VRU9</accession>
<keyword evidence="1" id="KW-0472">Membrane</keyword>
<evidence type="ECO:0000313" key="4">
    <source>
        <dbReference type="Proteomes" id="UP000018780"/>
    </source>
</evidence>
<dbReference type="RefSeq" id="WP_024089566.1">
    <property type="nucleotide sequence ID" value="NC_023135.1"/>
</dbReference>
<dbReference type="Pfam" id="PF13387">
    <property type="entry name" value="Lnb_N"/>
    <property type="match status" value="1"/>
</dbReference>
<sequence>MFRLIKGAVIAAAILAVALATAWAALALWYRLPFGPIPRGLLAGGFTLFGLAVIAGLLRRRALRALAAFTLALAAVILWWSTLVPPSERNWSPDVARQVTGQVDGNTLTLTDVRNFAWQTPEDYSERWETRSYDLTALDTVDLFMSYWAGPQMAHMIVSFGFENGDHIAWSVEVRRQAGGGFSPIADLFKSNTLVILAADERDVIGTRTNARGENVQLFRIDVSPETARTLLMQYVDAANSLAARPEWYNSLTTNCSTVVMTMIRAFADEVPLDWRVLANGYLPDYAWEQGVLDQTRTIGELRALGSITPIAQAHGVTPDYSAVIREGVPAFASN</sequence>
<protein>
    <submittedName>
        <fullName evidence="3">Membrane protein</fullName>
    </submittedName>
</protein>
<organism evidence="3 4">
    <name type="scientific">Leisingera methylohalidivorans DSM 14336</name>
    <dbReference type="NCBI Taxonomy" id="999552"/>
    <lineage>
        <taxon>Bacteria</taxon>
        <taxon>Pseudomonadati</taxon>
        <taxon>Pseudomonadota</taxon>
        <taxon>Alphaproteobacteria</taxon>
        <taxon>Rhodobacterales</taxon>
        <taxon>Roseobacteraceae</taxon>
        <taxon>Leisingera</taxon>
    </lineage>
</organism>
<gene>
    <name evidence="3" type="ORF">METH_06440</name>
</gene>
<keyword evidence="1" id="KW-1133">Transmembrane helix</keyword>
<dbReference type="PATRIC" id="fig|999552.6.peg.1302"/>
<evidence type="ECO:0000259" key="2">
    <source>
        <dbReference type="Pfam" id="PF13387"/>
    </source>
</evidence>
<dbReference type="STRING" id="999552.METH_06440"/>
<name>V9VRU9_9RHOB</name>
<feature type="domain" description="Lnb N-terminal periplasmic" evidence="2">
    <location>
        <begin position="125"/>
        <end position="281"/>
    </location>
</feature>
<dbReference type="AlphaFoldDB" id="V9VRU9"/>
<evidence type="ECO:0000256" key="1">
    <source>
        <dbReference type="SAM" id="Phobius"/>
    </source>
</evidence>
<dbReference type="Proteomes" id="UP000018780">
    <property type="component" value="Chromosome"/>
</dbReference>
<dbReference type="InterPro" id="IPR025178">
    <property type="entry name" value="Lnb_N"/>
</dbReference>
<keyword evidence="1" id="KW-0812">Transmembrane</keyword>
<keyword evidence="4" id="KW-1185">Reference proteome</keyword>
<reference evidence="3 4" key="1">
    <citation type="submission" date="2013-09" db="EMBL/GenBank/DDBJ databases">
        <authorList>
            <consortium name="DOE Joint Genome Institute"/>
            <person name="Klenk H.-P."/>
            <person name="Huntemann M."/>
            <person name="Han J."/>
            <person name="Chen A."/>
            <person name="Kyrpides N."/>
            <person name="Mavromatis K."/>
            <person name="Markowitz V."/>
            <person name="Palaniappan K."/>
            <person name="Ivanova N."/>
            <person name="Schaumberg A."/>
            <person name="Pati A."/>
            <person name="Liolios K."/>
            <person name="Nordberg H.P."/>
            <person name="Cantor M.N."/>
            <person name="Hua S.X."/>
            <person name="Woyke T."/>
        </authorList>
    </citation>
    <scope>NUCLEOTIDE SEQUENCE [LARGE SCALE GENOMIC DNA]</scope>
    <source>
        <strain evidence="3 4">DSM 14336</strain>
    </source>
</reference>
<feature type="transmembrane region" description="Helical" evidence="1">
    <location>
        <begin position="40"/>
        <end position="58"/>
    </location>
</feature>
<dbReference type="KEGG" id="lmd:METH_06440"/>